<organism evidence="1 2">
    <name type="scientific">Gossypium barbadense</name>
    <name type="common">Sea Island cotton</name>
    <name type="synonym">Hibiscus barbadensis</name>
    <dbReference type="NCBI Taxonomy" id="3634"/>
    <lineage>
        <taxon>Eukaryota</taxon>
        <taxon>Viridiplantae</taxon>
        <taxon>Streptophyta</taxon>
        <taxon>Embryophyta</taxon>
        <taxon>Tracheophyta</taxon>
        <taxon>Spermatophyta</taxon>
        <taxon>Magnoliopsida</taxon>
        <taxon>eudicotyledons</taxon>
        <taxon>Gunneridae</taxon>
        <taxon>Pentapetalae</taxon>
        <taxon>rosids</taxon>
        <taxon>malvids</taxon>
        <taxon>Malvales</taxon>
        <taxon>Malvaceae</taxon>
        <taxon>Malvoideae</taxon>
        <taxon>Gossypium</taxon>
    </lineage>
</organism>
<evidence type="ECO:0000313" key="2">
    <source>
        <dbReference type="Proteomes" id="UP000239757"/>
    </source>
</evidence>
<sequence length="116" mass="13142">MKRNDIFVRSHHRDTTPISLIPTKTLRRAISDSTCSTPWCGAFHRLGCTREGPANQSIAQSSSLILIGQMSPQGIQSMLYMRMIERHRGFDPPQYRLARATDKDDVKDIPDDIPAF</sequence>
<dbReference type="Proteomes" id="UP000239757">
    <property type="component" value="Unassembled WGS sequence"/>
</dbReference>
<dbReference type="AlphaFoldDB" id="A0A2P5XKL6"/>
<evidence type="ECO:0000313" key="1">
    <source>
        <dbReference type="EMBL" id="PPS03830.1"/>
    </source>
</evidence>
<reference evidence="1 2" key="1">
    <citation type="submission" date="2015-01" db="EMBL/GenBank/DDBJ databases">
        <title>Genome of allotetraploid Gossypium barbadense reveals genomic plasticity and fiber elongation in cotton evolution.</title>
        <authorList>
            <person name="Chen X."/>
            <person name="Liu X."/>
            <person name="Zhao B."/>
            <person name="Zheng H."/>
            <person name="Hu Y."/>
            <person name="Lu G."/>
            <person name="Yang C."/>
            <person name="Chen J."/>
            <person name="Shan C."/>
            <person name="Zhang L."/>
            <person name="Zhou Y."/>
            <person name="Wang L."/>
            <person name="Guo W."/>
            <person name="Bai Y."/>
            <person name="Ruan J."/>
            <person name="Shangguan X."/>
            <person name="Mao Y."/>
            <person name="Jiang J."/>
            <person name="Zhu Y."/>
            <person name="Lei J."/>
            <person name="Kang H."/>
            <person name="Chen S."/>
            <person name="He X."/>
            <person name="Wang R."/>
            <person name="Wang Y."/>
            <person name="Chen J."/>
            <person name="Wang L."/>
            <person name="Yu S."/>
            <person name="Wang B."/>
            <person name="Wei J."/>
            <person name="Song S."/>
            <person name="Lu X."/>
            <person name="Gao Z."/>
            <person name="Gu W."/>
            <person name="Deng X."/>
            <person name="Ma D."/>
            <person name="Wang S."/>
            <person name="Liang W."/>
            <person name="Fang L."/>
            <person name="Cai C."/>
            <person name="Zhu X."/>
            <person name="Zhou B."/>
            <person name="Zhang Y."/>
            <person name="Chen Z."/>
            <person name="Xu S."/>
            <person name="Zhu R."/>
            <person name="Wang S."/>
            <person name="Zhang T."/>
            <person name="Zhao G."/>
        </authorList>
    </citation>
    <scope>NUCLEOTIDE SEQUENCE [LARGE SCALE GENOMIC DNA]</scope>
    <source>
        <strain evidence="2">cv. Xinhai21</strain>
        <tissue evidence="1">Leaf</tissue>
    </source>
</reference>
<protein>
    <submittedName>
        <fullName evidence="1">Uncharacterized protein</fullName>
    </submittedName>
</protein>
<accession>A0A2P5XKL6</accession>
<dbReference type="EMBL" id="KZ664686">
    <property type="protein sequence ID" value="PPS03830.1"/>
    <property type="molecule type" value="Genomic_DNA"/>
</dbReference>
<name>A0A2P5XKL6_GOSBA</name>
<gene>
    <name evidence="1" type="ORF">GOBAR_AA16823</name>
</gene>
<proteinExistence type="predicted"/>